<reference evidence="1 2" key="1">
    <citation type="journal article" date="2016" name="Nat. Commun.">
        <title>Thousands of microbial genomes shed light on interconnected biogeochemical processes in an aquifer system.</title>
        <authorList>
            <person name="Anantharaman K."/>
            <person name="Brown C.T."/>
            <person name="Hug L.A."/>
            <person name="Sharon I."/>
            <person name="Castelle C.J."/>
            <person name="Probst A.J."/>
            <person name="Thomas B.C."/>
            <person name="Singh A."/>
            <person name="Wilkins M.J."/>
            <person name="Karaoz U."/>
            <person name="Brodie E.L."/>
            <person name="Williams K.H."/>
            <person name="Hubbard S.S."/>
            <person name="Banfield J.F."/>
        </authorList>
    </citation>
    <scope>NUCLEOTIDE SEQUENCE [LARGE SCALE GENOMIC DNA]</scope>
</reference>
<evidence type="ECO:0008006" key="3">
    <source>
        <dbReference type="Google" id="ProtNLM"/>
    </source>
</evidence>
<organism evidence="1 2">
    <name type="scientific">Candidatus Daviesbacteria bacterium RIFCSPHIGHO2_12_FULL_43_11</name>
    <dbReference type="NCBI Taxonomy" id="1797780"/>
    <lineage>
        <taxon>Bacteria</taxon>
        <taxon>Candidatus Daviesiibacteriota</taxon>
    </lineage>
</organism>
<gene>
    <name evidence="1" type="ORF">A3E45_03175</name>
</gene>
<dbReference type="STRING" id="1797780.A3E45_03175"/>
<dbReference type="InterPro" id="IPR036953">
    <property type="entry name" value="GreA/GreB_C_sf"/>
</dbReference>
<protein>
    <recommendedName>
        <fullName evidence="3">Transcription elongation factor GreA/GreB C-terminal domain-containing protein</fullName>
    </recommendedName>
</protein>
<dbReference type="Gene3D" id="3.10.50.30">
    <property type="entry name" value="Transcription elongation factor, GreA/GreB, C-terminal domain"/>
    <property type="match status" value="1"/>
</dbReference>
<dbReference type="GO" id="GO:0003677">
    <property type="term" value="F:DNA binding"/>
    <property type="evidence" value="ECO:0007669"/>
    <property type="project" value="InterPro"/>
</dbReference>
<comment type="caution">
    <text evidence="1">The sequence shown here is derived from an EMBL/GenBank/DDBJ whole genome shotgun (WGS) entry which is preliminary data.</text>
</comment>
<evidence type="ECO:0000313" key="1">
    <source>
        <dbReference type="EMBL" id="OGE35104.1"/>
    </source>
</evidence>
<sequence>MAERITPATRKILQKVYKERTQKVIDEGIQKGTLMQEQDGWHSEAGQRMEEQALLSSKIAVDTAVQLHSSEEMSGPEQNEAVEMGHRVKTNFLDDEEIIDYALKHSIPPTELVTNVHLLSTIDKQYLTQILEGIDNITEMVVSDKSPVGKALLKAKRNDTIVYGRNMRIKVLNGPDAIEPSPFLKIEIDDGE</sequence>
<dbReference type="InterPro" id="IPR018151">
    <property type="entry name" value="TF_GreA/GreB_CS"/>
</dbReference>
<dbReference type="AlphaFoldDB" id="A0A1F5K2M1"/>
<dbReference type="Proteomes" id="UP000176405">
    <property type="component" value="Unassembled WGS sequence"/>
</dbReference>
<dbReference type="EMBL" id="MFDH01000028">
    <property type="protein sequence ID" value="OGE35104.1"/>
    <property type="molecule type" value="Genomic_DNA"/>
</dbReference>
<name>A0A1F5K2M1_9BACT</name>
<dbReference type="PROSITE" id="PS00830">
    <property type="entry name" value="GREAB_2"/>
    <property type="match status" value="1"/>
</dbReference>
<evidence type="ECO:0000313" key="2">
    <source>
        <dbReference type="Proteomes" id="UP000176405"/>
    </source>
</evidence>
<accession>A0A1F5K2M1</accession>
<proteinExistence type="predicted"/>
<dbReference type="GO" id="GO:0032784">
    <property type="term" value="P:regulation of DNA-templated transcription elongation"/>
    <property type="evidence" value="ECO:0007669"/>
    <property type="project" value="InterPro"/>
</dbReference>